<proteinExistence type="predicted"/>
<accession>A0A2T7P5P2</accession>
<dbReference type="PANTHER" id="PTHR45913:SF9">
    <property type="entry name" value="GENERAL TRANSCRIPTION FACTOR II-I REPEAT DOMAIN-CONTAINING PROTEIN 2-LIKE-RELATED"/>
    <property type="match status" value="1"/>
</dbReference>
<comment type="caution">
    <text evidence="1">The sequence shown here is derived from an EMBL/GenBank/DDBJ whole genome shotgun (WGS) entry which is preliminary data.</text>
</comment>
<protein>
    <submittedName>
        <fullName evidence="1">Uncharacterized protein</fullName>
    </submittedName>
</protein>
<name>A0A2T7P5P2_POMCA</name>
<evidence type="ECO:0000313" key="1">
    <source>
        <dbReference type="EMBL" id="PVD28737.1"/>
    </source>
</evidence>
<dbReference type="OrthoDB" id="6145562at2759"/>
<reference evidence="1 2" key="1">
    <citation type="submission" date="2018-04" db="EMBL/GenBank/DDBJ databases">
        <title>The genome of golden apple snail Pomacea canaliculata provides insight into stress tolerance and invasive adaptation.</title>
        <authorList>
            <person name="Liu C."/>
            <person name="Liu B."/>
            <person name="Ren Y."/>
            <person name="Zhang Y."/>
            <person name="Wang H."/>
            <person name="Li S."/>
            <person name="Jiang F."/>
            <person name="Yin L."/>
            <person name="Zhang G."/>
            <person name="Qian W."/>
            <person name="Fan W."/>
        </authorList>
    </citation>
    <scope>NUCLEOTIDE SEQUENCE [LARGE SCALE GENOMIC DNA]</scope>
    <source>
        <strain evidence="1">SZHN2017</strain>
        <tissue evidence="1">Muscle</tissue>
    </source>
</reference>
<dbReference type="PANTHER" id="PTHR45913">
    <property type="entry name" value="EPM2A-INTERACTING PROTEIN 1"/>
    <property type="match status" value="1"/>
</dbReference>
<organism evidence="1 2">
    <name type="scientific">Pomacea canaliculata</name>
    <name type="common">Golden apple snail</name>
    <dbReference type="NCBI Taxonomy" id="400727"/>
    <lineage>
        <taxon>Eukaryota</taxon>
        <taxon>Metazoa</taxon>
        <taxon>Spiralia</taxon>
        <taxon>Lophotrochozoa</taxon>
        <taxon>Mollusca</taxon>
        <taxon>Gastropoda</taxon>
        <taxon>Caenogastropoda</taxon>
        <taxon>Architaenioglossa</taxon>
        <taxon>Ampullarioidea</taxon>
        <taxon>Ampullariidae</taxon>
        <taxon>Pomacea</taxon>
    </lineage>
</organism>
<dbReference type="AlphaFoldDB" id="A0A2T7P5P2"/>
<keyword evidence="2" id="KW-1185">Reference proteome</keyword>
<dbReference type="EMBL" id="PZQS01000006">
    <property type="protein sequence ID" value="PVD28737.1"/>
    <property type="molecule type" value="Genomic_DNA"/>
</dbReference>
<dbReference type="Proteomes" id="UP000245119">
    <property type="component" value="Linkage Group LG6"/>
</dbReference>
<sequence length="254" mass="28915">MVDCASVVCPELRNTFENISLSRRTVVRRIEVINDELTHQLDTASRDFVWYSLALDDSTDNEDTAQLLILIRGIDSTFTITEELLSMESMKNTTGQDLFECAVDCVETRGLSWDRMASITTDGAKSFTAKNKGMVKLSKDKLTTENPGSDVLSFHCILHQESLCKSALDIKHVIEPVISVVNIIKSKALKHRQFKSLLEDLEAEYEDVLYHNNVRWLSLGKVLKKVWALREEIIVFLDMKEISCEFKTKMGCEE</sequence>
<gene>
    <name evidence="1" type="ORF">C0Q70_11331</name>
</gene>
<evidence type="ECO:0000313" key="2">
    <source>
        <dbReference type="Proteomes" id="UP000245119"/>
    </source>
</evidence>
<dbReference type="STRING" id="400727.A0A2T7P5P2"/>